<protein>
    <submittedName>
        <fullName evidence="2">Uncharacterized protein</fullName>
    </submittedName>
</protein>
<evidence type="ECO:0000313" key="2">
    <source>
        <dbReference type="EMBL" id="NHR05078.1"/>
    </source>
</evidence>
<feature type="transmembrane region" description="Helical" evidence="1">
    <location>
        <begin position="78"/>
        <end position="105"/>
    </location>
</feature>
<evidence type="ECO:0000256" key="1">
    <source>
        <dbReference type="SAM" id="Phobius"/>
    </source>
</evidence>
<feature type="transmembrane region" description="Helical" evidence="1">
    <location>
        <begin position="153"/>
        <end position="176"/>
    </location>
</feature>
<proteinExistence type="predicted"/>
<evidence type="ECO:0000313" key="3">
    <source>
        <dbReference type="Proteomes" id="UP001515641"/>
    </source>
</evidence>
<reference evidence="2 3" key="1">
    <citation type="submission" date="2020-03" db="EMBL/GenBank/DDBJ databases">
        <title>Draft genome sequence of environmentally isolated cultures.</title>
        <authorList>
            <person name="Wilson H.S."/>
            <person name="De Leon M.E."/>
        </authorList>
    </citation>
    <scope>NUCLEOTIDE SEQUENCE [LARGE SCALE GENOMIC DNA]</scope>
    <source>
        <strain evidence="2 3">HSC-31F16</strain>
    </source>
</reference>
<keyword evidence="3" id="KW-1185">Reference proteome</keyword>
<comment type="caution">
    <text evidence="2">The sequence shown here is derived from an EMBL/GenBank/DDBJ whole genome shotgun (WGS) entry which is preliminary data.</text>
</comment>
<keyword evidence="1" id="KW-0812">Transmembrane</keyword>
<keyword evidence="1" id="KW-1133">Transmembrane helix</keyword>
<keyword evidence="1" id="KW-0472">Membrane</keyword>
<feature type="transmembrane region" description="Helical" evidence="1">
    <location>
        <begin position="204"/>
        <end position="227"/>
    </location>
</feature>
<feature type="transmembrane region" description="Helical" evidence="1">
    <location>
        <begin position="41"/>
        <end position="66"/>
    </location>
</feature>
<dbReference type="Proteomes" id="UP001515641">
    <property type="component" value="Unassembled WGS sequence"/>
</dbReference>
<organism evidence="2 3">
    <name type="scientific">Chromobacterium fluminis</name>
    <dbReference type="NCBI Taxonomy" id="3044269"/>
    <lineage>
        <taxon>Bacteria</taxon>
        <taxon>Pseudomonadati</taxon>
        <taxon>Pseudomonadota</taxon>
        <taxon>Betaproteobacteria</taxon>
        <taxon>Neisseriales</taxon>
        <taxon>Chromobacteriaceae</taxon>
        <taxon>Chromobacterium</taxon>
    </lineage>
</organism>
<name>A0ABX0L290_9NEIS</name>
<dbReference type="EMBL" id="JAAOMA010000008">
    <property type="protein sequence ID" value="NHR05078.1"/>
    <property type="molecule type" value="Genomic_DNA"/>
</dbReference>
<gene>
    <name evidence="2" type="ORF">HA052_07680</name>
</gene>
<accession>A0ABX0L290</accession>
<dbReference type="RefSeq" id="WP_166451471.1">
    <property type="nucleotide sequence ID" value="NZ_JAAOMA010000008.1"/>
</dbReference>
<sequence>MTITHHNPLHDPDAVLQRLHGLRPISAKQKQSSFERGCARYALLALLSSGGLLAALLVLVLWHLAAPLPRFGVWTAQILALLCMVLPLLSIIVNSLPGLALLLCFHRQAQRDLLKELEHDRLQAALLRPYRQSALEQAAQALQDKQDQAGSRIGALIGSHEQLALFSIAGFALAVWEKLSDQDSALNRLFQFSIPYSHWNGHDLLMLALAGVAGFLLGGVLLKAVLLRRAYQLALLRQAIADKTRRRDARWRRFGPRA</sequence>